<proteinExistence type="inferred from homology"/>
<protein>
    <submittedName>
        <fullName evidence="7">IcmE/DotG protein</fullName>
    </submittedName>
</protein>
<keyword evidence="3 6" id="KW-0812">Transmembrane</keyword>
<keyword evidence="5 6" id="KW-0472">Membrane</keyword>
<dbReference type="Pfam" id="PF25296">
    <property type="entry name" value="Decapeptide"/>
    <property type="match status" value="5"/>
</dbReference>
<dbReference type="InterPro" id="IPR057481">
    <property type="entry name" value="Decapeptide"/>
</dbReference>
<evidence type="ECO:0000313" key="7">
    <source>
        <dbReference type="EMBL" id="KTD21062.1"/>
    </source>
</evidence>
<name>A0A0W0VMM9_9GAMM</name>
<dbReference type="Pfam" id="PF03743">
    <property type="entry name" value="TrbI"/>
    <property type="match status" value="1"/>
</dbReference>
<keyword evidence="8" id="KW-1185">Reference proteome</keyword>
<dbReference type="CDD" id="cd16431">
    <property type="entry name" value="IcmE"/>
    <property type="match status" value="1"/>
</dbReference>
<dbReference type="InterPro" id="IPR042217">
    <property type="entry name" value="T4SS_VirB10/TrbI"/>
</dbReference>
<dbReference type="GO" id="GO:0016020">
    <property type="term" value="C:membrane"/>
    <property type="evidence" value="ECO:0007669"/>
    <property type="project" value="UniProtKB-SubCell"/>
</dbReference>
<comment type="similarity">
    <text evidence="2">Belongs to the TrbI/VirB10 family.</text>
</comment>
<dbReference type="RefSeq" id="WP_058529168.1">
    <property type="nucleotide sequence ID" value="NZ_CAAAHZ010000015.1"/>
</dbReference>
<organism evidence="7 8">
    <name type="scientific">Legionella londiniensis</name>
    <dbReference type="NCBI Taxonomy" id="45068"/>
    <lineage>
        <taxon>Bacteria</taxon>
        <taxon>Pseudomonadati</taxon>
        <taxon>Pseudomonadota</taxon>
        <taxon>Gammaproteobacteria</taxon>
        <taxon>Legionellales</taxon>
        <taxon>Legionellaceae</taxon>
        <taxon>Legionella</taxon>
    </lineage>
</organism>
<dbReference type="OrthoDB" id="5620516at2"/>
<evidence type="ECO:0000256" key="2">
    <source>
        <dbReference type="ARBA" id="ARBA00010265"/>
    </source>
</evidence>
<evidence type="ECO:0000256" key="6">
    <source>
        <dbReference type="SAM" id="Phobius"/>
    </source>
</evidence>
<dbReference type="PATRIC" id="fig|45068.5.peg.1250"/>
<dbReference type="Gene3D" id="2.160.20.80">
    <property type="entry name" value="E3 ubiquitin-protein ligase SopA"/>
    <property type="match status" value="2"/>
</dbReference>
<dbReference type="InterPro" id="IPR005498">
    <property type="entry name" value="T4SS_VirB10/TraB/TrbI"/>
</dbReference>
<keyword evidence="4 6" id="KW-1133">Transmembrane helix</keyword>
<comment type="subcellular location">
    <subcellularLocation>
        <location evidence="1">Membrane</location>
        <topology evidence="1">Single-pass membrane protein</topology>
    </subcellularLocation>
</comment>
<dbReference type="Proteomes" id="UP000054997">
    <property type="component" value="Unassembled WGS sequence"/>
</dbReference>
<evidence type="ECO:0000313" key="8">
    <source>
        <dbReference type="Proteomes" id="UP000054997"/>
    </source>
</evidence>
<dbReference type="Gene3D" id="2.40.128.260">
    <property type="entry name" value="Type IV secretion system, VirB10/TraB/TrbI"/>
    <property type="match status" value="1"/>
</dbReference>
<dbReference type="STRING" id="45068.Llon_1160"/>
<dbReference type="InterPro" id="IPR049855">
    <property type="entry name" value="DotG/IcmE-like_C"/>
</dbReference>
<reference evidence="7 8" key="1">
    <citation type="submission" date="2015-11" db="EMBL/GenBank/DDBJ databases">
        <title>Genomic analysis of 38 Legionella species identifies large and diverse effector repertoires.</title>
        <authorList>
            <person name="Burstein D."/>
            <person name="Amaro F."/>
            <person name="Zusman T."/>
            <person name="Lifshitz Z."/>
            <person name="Cohen O."/>
            <person name="Gilbert J.A."/>
            <person name="Pupko T."/>
            <person name="Shuman H.A."/>
            <person name="Segal G."/>
        </authorList>
    </citation>
    <scope>NUCLEOTIDE SEQUENCE [LARGE SCALE GENOMIC DNA]</scope>
    <source>
        <strain evidence="7 8">ATCC 49505</strain>
    </source>
</reference>
<accession>A0A0W0VMM9</accession>
<feature type="transmembrane region" description="Helical" evidence="6">
    <location>
        <begin position="20"/>
        <end position="41"/>
    </location>
</feature>
<dbReference type="EMBL" id="LNYK01000016">
    <property type="protein sequence ID" value="KTD21062.1"/>
    <property type="molecule type" value="Genomic_DNA"/>
</dbReference>
<evidence type="ECO:0000256" key="3">
    <source>
        <dbReference type="ARBA" id="ARBA00022692"/>
    </source>
</evidence>
<evidence type="ECO:0000256" key="4">
    <source>
        <dbReference type="ARBA" id="ARBA00022989"/>
    </source>
</evidence>
<gene>
    <name evidence="7" type="primary">dotG</name>
    <name evidence="7" type="ORF">Llon_1160</name>
</gene>
<dbReference type="AlphaFoldDB" id="A0A0W0VMM9"/>
<dbReference type="SUPFAM" id="SSF141571">
    <property type="entry name" value="Pentapeptide repeat-like"/>
    <property type="match status" value="2"/>
</dbReference>
<dbReference type="InterPro" id="IPR053285">
    <property type="entry name" value="Thylakoid_lumenal_pentapeptide"/>
</dbReference>
<dbReference type="NCBIfam" id="NF033900">
    <property type="entry name" value="T4SS_IcmE_DotG"/>
    <property type="match status" value="2"/>
</dbReference>
<dbReference type="PANTHER" id="PTHR47121:SF2">
    <property type="entry name" value="THYLAKOID LUMENAL PROTEIN TL20.3, CHLOROPLASTIC"/>
    <property type="match status" value="1"/>
</dbReference>
<sequence length="1163" mass="120270">MAGRRENLKALFTNTRSRVIIIFTGVVLVIAVIIGAIRFTASTAPVVTKARIAEAPGGIASIPGSADPTAEYAALVETRNIQQAEEAAKTGGSAIPTIIRTQAFGKGVQAIGPQQGKGAVGFTTLALEDVAGTQKSLWLQTLKEENCSKAAVEKVVSQGAALTDLKTECSCAQLKDNGYGLSELQQVCSCKELKAAGFNARQLKNIGYTARRLRLCGFNACELHAAGFTAQEMKDGGFTDGELKGAGYSPEEIARAGGLPEGITEQDVRNAGCDAASLRRLRTAGVSAAAIRRINGCSPAQLKAAGFTAEELRNAGFSAADLKNAGFTPAELRAGGFSGRDLLNAGYSPEELAQAGFTSDEIKAAEANLPPGVTLQKVKEAGCDPETLRRERLAGVSAKIIRQQAGCSASALKAAGFTDNDLANAGFSPAEIRAADRVGDDAIRSAGCDPQRLGALLQQGVSAKRIRDLNGCDAATLKAAGFDAKSLAEAGFTPDELRNAGFTEREIQDAQAVSDEGVRAAGCDPQKLNSLRQQGVTAKRIRELNGCDAAALKAAGFDAKSLAEAGFTPNQLRNAGFTPQEVQNAFPMSEADIKAAGCDPAKLRTLYQQGVSAKRIRDLNGCDAAALKAAGFDAKSLADAGFTPQELLAAGFTPQQLNQAGLNPEGVIAAGRTADCSVESLRAARAMGVSAETIKETLGCSAEALKQAGYTAAELRRAGFTAAELRDAGFTPEQLKQAGFSAQELRAAGFSAQELKNAGFTAAQLKEAGFSASELKNAGFTVSELKAAGFSAKELKDAGFSASALRNAGFSAKELKDAGFNANQLKNAGYSDEELKNAGFAPDETVVAGLPERPPAAPRPSAVAVPPGFAGPGAAPAAQPADNAAQLQEILERQQKQMAAQEHQQELQQRISVMQAAASESLQEWKTVSTQVYVEGSAKEEAEAGAAGPQLVGGKLYQPGGSGGAAGDGGGAAQEAIIKTGDVLFAVLDTSVNSDEPGPILATIVSGKLKGSKLIGSFTLPPNADKMVISFNTMSVPGAAKTTSINAYAIDPNTARTALSSRTNHHYLMRYGSLFASTFLQGFGNAFQSAGTTITIGGTGGVQTTTVQSGIGRSILENAVIGLATLGKSWAQVAQQQFNRPTTVEVCSGTGMGILFTQDVTSL</sequence>
<dbReference type="PANTHER" id="PTHR47121">
    <property type="entry name" value="THYLAKOID LUMENAL PROTEIN TL20.3, CHLOROPLASTIC"/>
    <property type="match status" value="1"/>
</dbReference>
<evidence type="ECO:0000256" key="5">
    <source>
        <dbReference type="ARBA" id="ARBA00023136"/>
    </source>
</evidence>
<evidence type="ECO:0000256" key="1">
    <source>
        <dbReference type="ARBA" id="ARBA00004167"/>
    </source>
</evidence>
<comment type="caution">
    <text evidence="7">The sequence shown here is derived from an EMBL/GenBank/DDBJ whole genome shotgun (WGS) entry which is preliminary data.</text>
</comment>